<sequence>MRLRRCRGPAGLKAASVRCAGQLEPADPLAPFLFGASGLMVALLLSMLTLFGFGALGDPLDLSRCLHLMLCMVGRITGRFLDQGSLPNP</sequence>
<keyword evidence="1" id="KW-1133">Transmembrane helix</keyword>
<organism evidence="2 3">
    <name type="scientific">Nonomuraea rosea</name>
    <dbReference type="NCBI Taxonomy" id="638574"/>
    <lineage>
        <taxon>Bacteria</taxon>
        <taxon>Bacillati</taxon>
        <taxon>Actinomycetota</taxon>
        <taxon>Actinomycetes</taxon>
        <taxon>Streptosporangiales</taxon>
        <taxon>Streptosporangiaceae</taxon>
        <taxon>Nonomuraea</taxon>
    </lineage>
</organism>
<reference evidence="3" key="1">
    <citation type="journal article" date="2019" name="Int. J. Syst. Evol. Microbiol.">
        <title>The Global Catalogue of Microorganisms (GCM) 10K type strain sequencing project: providing services to taxonomists for standard genome sequencing and annotation.</title>
        <authorList>
            <consortium name="The Broad Institute Genomics Platform"/>
            <consortium name="The Broad Institute Genome Sequencing Center for Infectious Disease"/>
            <person name="Wu L."/>
            <person name="Ma J."/>
        </authorList>
    </citation>
    <scope>NUCLEOTIDE SEQUENCE [LARGE SCALE GENOMIC DNA]</scope>
    <source>
        <strain evidence="3">JCM 17326</strain>
    </source>
</reference>
<keyword evidence="3" id="KW-1185">Reference proteome</keyword>
<evidence type="ECO:0000313" key="3">
    <source>
        <dbReference type="Proteomes" id="UP001500630"/>
    </source>
</evidence>
<proteinExistence type="predicted"/>
<accession>A0ABP7A5W7</accession>
<evidence type="ECO:0000256" key="1">
    <source>
        <dbReference type="SAM" id="Phobius"/>
    </source>
</evidence>
<dbReference type="EMBL" id="BAABDQ010000078">
    <property type="protein sequence ID" value="GAA3625500.1"/>
    <property type="molecule type" value="Genomic_DNA"/>
</dbReference>
<keyword evidence="1" id="KW-0812">Transmembrane</keyword>
<gene>
    <name evidence="2" type="ORF">GCM10022419_133840</name>
</gene>
<comment type="caution">
    <text evidence="2">The sequence shown here is derived from an EMBL/GenBank/DDBJ whole genome shotgun (WGS) entry which is preliminary data.</text>
</comment>
<dbReference type="Proteomes" id="UP001500630">
    <property type="component" value="Unassembled WGS sequence"/>
</dbReference>
<name>A0ABP7A5W7_9ACTN</name>
<feature type="transmembrane region" description="Helical" evidence="1">
    <location>
        <begin position="32"/>
        <end position="56"/>
    </location>
</feature>
<protein>
    <submittedName>
        <fullName evidence="2">Uncharacterized protein</fullName>
    </submittedName>
</protein>
<keyword evidence="1" id="KW-0472">Membrane</keyword>
<evidence type="ECO:0000313" key="2">
    <source>
        <dbReference type="EMBL" id="GAA3625500.1"/>
    </source>
</evidence>